<reference evidence="1 2" key="1">
    <citation type="journal article" date="2019" name="Nat. Ecol. Evol.">
        <title>Megaphylogeny resolves global patterns of mushroom evolution.</title>
        <authorList>
            <person name="Varga T."/>
            <person name="Krizsan K."/>
            <person name="Foldi C."/>
            <person name="Dima B."/>
            <person name="Sanchez-Garcia M."/>
            <person name="Sanchez-Ramirez S."/>
            <person name="Szollosi G.J."/>
            <person name="Szarkandi J.G."/>
            <person name="Papp V."/>
            <person name="Albert L."/>
            <person name="Andreopoulos W."/>
            <person name="Angelini C."/>
            <person name="Antonin V."/>
            <person name="Barry K.W."/>
            <person name="Bougher N.L."/>
            <person name="Buchanan P."/>
            <person name="Buyck B."/>
            <person name="Bense V."/>
            <person name="Catcheside P."/>
            <person name="Chovatia M."/>
            <person name="Cooper J."/>
            <person name="Damon W."/>
            <person name="Desjardin D."/>
            <person name="Finy P."/>
            <person name="Geml J."/>
            <person name="Haridas S."/>
            <person name="Hughes K."/>
            <person name="Justo A."/>
            <person name="Karasinski D."/>
            <person name="Kautmanova I."/>
            <person name="Kiss B."/>
            <person name="Kocsube S."/>
            <person name="Kotiranta H."/>
            <person name="LaButti K.M."/>
            <person name="Lechner B.E."/>
            <person name="Liimatainen K."/>
            <person name="Lipzen A."/>
            <person name="Lukacs Z."/>
            <person name="Mihaltcheva S."/>
            <person name="Morgado L.N."/>
            <person name="Niskanen T."/>
            <person name="Noordeloos M.E."/>
            <person name="Ohm R.A."/>
            <person name="Ortiz-Santana B."/>
            <person name="Ovrebo C."/>
            <person name="Racz N."/>
            <person name="Riley R."/>
            <person name="Savchenko A."/>
            <person name="Shiryaev A."/>
            <person name="Soop K."/>
            <person name="Spirin V."/>
            <person name="Szebenyi C."/>
            <person name="Tomsovsky M."/>
            <person name="Tulloss R.E."/>
            <person name="Uehling J."/>
            <person name="Grigoriev I.V."/>
            <person name="Vagvolgyi C."/>
            <person name="Papp T."/>
            <person name="Martin F.M."/>
            <person name="Miettinen O."/>
            <person name="Hibbett D.S."/>
            <person name="Nagy L.G."/>
        </authorList>
    </citation>
    <scope>NUCLEOTIDE SEQUENCE [LARGE SCALE GENOMIC DNA]</scope>
    <source>
        <strain evidence="1 2">NL-1719</strain>
    </source>
</reference>
<evidence type="ECO:0000313" key="2">
    <source>
        <dbReference type="Proteomes" id="UP000308600"/>
    </source>
</evidence>
<name>A0ACD3AGJ8_9AGAR</name>
<evidence type="ECO:0000313" key="1">
    <source>
        <dbReference type="EMBL" id="TFK64870.1"/>
    </source>
</evidence>
<organism evidence="1 2">
    <name type="scientific">Pluteus cervinus</name>
    <dbReference type="NCBI Taxonomy" id="181527"/>
    <lineage>
        <taxon>Eukaryota</taxon>
        <taxon>Fungi</taxon>
        <taxon>Dikarya</taxon>
        <taxon>Basidiomycota</taxon>
        <taxon>Agaricomycotina</taxon>
        <taxon>Agaricomycetes</taxon>
        <taxon>Agaricomycetidae</taxon>
        <taxon>Agaricales</taxon>
        <taxon>Pluteineae</taxon>
        <taxon>Pluteaceae</taxon>
        <taxon>Pluteus</taxon>
    </lineage>
</organism>
<proteinExistence type="predicted"/>
<dbReference type="EMBL" id="ML208457">
    <property type="protein sequence ID" value="TFK64870.1"/>
    <property type="molecule type" value="Genomic_DNA"/>
</dbReference>
<accession>A0ACD3AGJ8</accession>
<dbReference type="Proteomes" id="UP000308600">
    <property type="component" value="Unassembled WGS sequence"/>
</dbReference>
<protein>
    <submittedName>
        <fullName evidence="1">MFS general substrate transporter</fullName>
    </submittedName>
</protein>
<gene>
    <name evidence="1" type="ORF">BDN72DRAFT_871954</name>
</gene>
<keyword evidence="2" id="KW-1185">Reference proteome</keyword>
<sequence>MTSPDVQSPLHPVSRVQSADESTPSPSILNSPIDIETIHTTGTLAPLPPSEKPSPLSIEEDSEPPDGGLDAWLTVLGAALVSFSTFGIVNAFGAFNDFYKQIWLSNYSATLVSMIGAIQVFILYIFAGLSGSIFDSIGPRYMIPGSGLITSVALLMLSFTKPQQIWQQYLTQAILFNLGATIGFFPSVAVIAHWFKKKVAWALGILVAGASVGGIVFPLLLHRLIPKIGFGWTIRIIALIVFCSFAIATLTIKSRRPTKPIPPLNKLLDFGAFRDPCYTALALGCWFSIFSLFNPYFYVGQYSAVSDEGSNLRSYFLTIMCTSSIIGRVLPGFFADVVGRYNVICITTLLSSVSILALWYTSSAGPSLAVFSALYGFASGPFFTLMPACVSQISPIEKVGSRIGMVFAFMSFGALTGTPLGGIFIYHQTADNFHRLVLFSGIMGLVGSMFLFISRLLRNRNIFAVV</sequence>